<dbReference type="Pfam" id="PF01156">
    <property type="entry name" value="IU_nuc_hydro"/>
    <property type="match status" value="1"/>
</dbReference>
<name>A0ABR7UZ85_9FLAO</name>
<dbReference type="InterPro" id="IPR001910">
    <property type="entry name" value="Inosine/uridine_hydrolase_dom"/>
</dbReference>
<gene>
    <name evidence="2" type="ORF">HPE56_08610</name>
</gene>
<sequence>MKLIYFALFLIVFGCTSKSPKPDSSKSDGPVKIIFDTDMGPDYDDVGAIAMLYALANKGECEILATISCDRYPTIAPTIALFNTYFKNATVPIGVPSENAPDQYVKNHWNDSVLSRFGSKEIKDITYPSAVDVYRKILTNEEDQSVTIVTIGFMSNISDLLKSKPDHYSPLSGYDLVKKKVKNWVTMAGKFPEGKESNVEKDWKSAQYAFDNWPTPILFSGVEIGNRILTGNKLAYEGSTDNPLSWAYRYNLKTYRHKVDENKQSWDQTAILCAVRQPEKYFYVNGPGKFVTLENGYNEWDPNTNANHYFLTHKYPYQHIADVIDDLMMFEPRK</sequence>
<keyword evidence="2" id="KW-0378">Hydrolase</keyword>
<feature type="domain" description="Inosine/uridine-preferring nucleoside hydrolase" evidence="1">
    <location>
        <begin position="33"/>
        <end position="277"/>
    </location>
</feature>
<evidence type="ECO:0000313" key="2">
    <source>
        <dbReference type="EMBL" id="MBD0777853.1"/>
    </source>
</evidence>
<organism evidence="2 3">
    <name type="scientific">Maribacter aquimaris</name>
    <dbReference type="NCBI Taxonomy" id="2737171"/>
    <lineage>
        <taxon>Bacteria</taxon>
        <taxon>Pseudomonadati</taxon>
        <taxon>Bacteroidota</taxon>
        <taxon>Flavobacteriia</taxon>
        <taxon>Flavobacteriales</taxon>
        <taxon>Flavobacteriaceae</taxon>
        <taxon>Maribacter</taxon>
    </lineage>
</organism>
<dbReference type="PANTHER" id="PTHR43264">
    <property type="match status" value="1"/>
</dbReference>
<dbReference type="PROSITE" id="PS51257">
    <property type="entry name" value="PROKAR_LIPOPROTEIN"/>
    <property type="match status" value="1"/>
</dbReference>
<proteinExistence type="predicted"/>
<dbReference type="GO" id="GO:0016787">
    <property type="term" value="F:hydrolase activity"/>
    <property type="evidence" value="ECO:0007669"/>
    <property type="project" value="UniProtKB-KW"/>
</dbReference>
<evidence type="ECO:0000313" key="3">
    <source>
        <dbReference type="Proteomes" id="UP001166021"/>
    </source>
</evidence>
<reference evidence="2" key="1">
    <citation type="submission" date="2020-05" db="EMBL/GenBank/DDBJ databases">
        <title>The draft genome sequence of Maribacter sp. ANRC-HE7.</title>
        <authorList>
            <person name="Mu L."/>
        </authorList>
    </citation>
    <scope>NUCLEOTIDE SEQUENCE</scope>
    <source>
        <strain evidence="2">ANRC-HE7</strain>
    </source>
</reference>
<dbReference type="SUPFAM" id="SSF53590">
    <property type="entry name" value="Nucleoside hydrolase"/>
    <property type="match status" value="1"/>
</dbReference>
<dbReference type="InterPro" id="IPR036452">
    <property type="entry name" value="Ribo_hydro-like"/>
</dbReference>
<dbReference type="PANTHER" id="PTHR43264:SF1">
    <property type="entry name" value="INOSINE_URIDINE-PREFERRING NUCLEOSIDE HYDROLASE DOMAIN-CONTAINING PROTEIN"/>
    <property type="match status" value="1"/>
</dbReference>
<dbReference type="Proteomes" id="UP001166021">
    <property type="component" value="Unassembled WGS sequence"/>
</dbReference>
<comment type="caution">
    <text evidence="2">The sequence shown here is derived from an EMBL/GenBank/DDBJ whole genome shotgun (WGS) entry which is preliminary data.</text>
</comment>
<accession>A0ABR7UZ85</accession>
<dbReference type="Gene3D" id="3.90.245.10">
    <property type="entry name" value="Ribonucleoside hydrolase-like"/>
    <property type="match status" value="1"/>
</dbReference>
<protein>
    <submittedName>
        <fullName evidence="2">Nucleoside hydrolase</fullName>
    </submittedName>
</protein>
<evidence type="ECO:0000259" key="1">
    <source>
        <dbReference type="Pfam" id="PF01156"/>
    </source>
</evidence>
<dbReference type="EMBL" id="JABTCF010000004">
    <property type="protein sequence ID" value="MBD0777853.1"/>
    <property type="molecule type" value="Genomic_DNA"/>
</dbReference>
<keyword evidence="3" id="KW-1185">Reference proteome</keyword>
<dbReference type="RefSeq" id="WP_188243364.1">
    <property type="nucleotide sequence ID" value="NZ_JABTCF010000004.1"/>
</dbReference>